<dbReference type="PANTHER" id="PTHR42943:SF2">
    <property type="entry name" value="GLUTATHIONE S-TRANSFERASE KAPPA 1"/>
    <property type="match status" value="1"/>
</dbReference>
<dbReference type="CDD" id="cd03022">
    <property type="entry name" value="DsbA_HCCA_Iso"/>
    <property type="match status" value="1"/>
</dbReference>
<dbReference type="Proteomes" id="UP001165541">
    <property type="component" value="Unassembled WGS sequence"/>
</dbReference>
<evidence type="ECO:0000256" key="1">
    <source>
        <dbReference type="PIRNR" id="PIRNR006386"/>
    </source>
</evidence>
<dbReference type="PIRSF" id="PIRSF006386">
    <property type="entry name" value="HCCAis_GSTk"/>
    <property type="match status" value="1"/>
</dbReference>
<comment type="similarity">
    <text evidence="1">Belongs to the GST superfamily. NadH family.</text>
</comment>
<dbReference type="GO" id="GO:0016853">
    <property type="term" value="F:isomerase activity"/>
    <property type="evidence" value="ECO:0007669"/>
    <property type="project" value="UniProtKB-KW"/>
</dbReference>
<keyword evidence="1 3" id="KW-0413">Isomerase</keyword>
<dbReference type="InterPro" id="IPR014440">
    <property type="entry name" value="HCCAis_GSTk"/>
</dbReference>
<evidence type="ECO:0000313" key="4">
    <source>
        <dbReference type="Proteomes" id="UP001165541"/>
    </source>
</evidence>
<dbReference type="InterPro" id="IPR036249">
    <property type="entry name" value="Thioredoxin-like_sf"/>
</dbReference>
<dbReference type="InterPro" id="IPR044087">
    <property type="entry name" value="NahD-like"/>
</dbReference>
<feature type="domain" description="DSBA-like thioredoxin" evidence="2">
    <location>
        <begin position="4"/>
        <end position="187"/>
    </location>
</feature>
<dbReference type="Pfam" id="PF01323">
    <property type="entry name" value="DSBA"/>
    <property type="match status" value="1"/>
</dbReference>
<dbReference type="Gene3D" id="3.40.30.10">
    <property type="entry name" value="Glutaredoxin"/>
    <property type="match status" value="1"/>
</dbReference>
<gene>
    <name evidence="3" type="ORF">M8A51_13535</name>
</gene>
<dbReference type="EC" id="5.99.1.4" evidence="1"/>
<comment type="caution">
    <text evidence="3">The sequence shown here is derived from an EMBL/GenBank/DDBJ whole genome shotgun (WGS) entry which is preliminary data.</text>
</comment>
<keyword evidence="4" id="KW-1185">Reference proteome</keyword>
<name>A0ABT0YQ55_9BURK</name>
<reference evidence="3" key="1">
    <citation type="submission" date="2022-05" db="EMBL/GenBank/DDBJ databases">
        <title>Schlegelella sp. nov., isolated from mangrove soil.</title>
        <authorList>
            <person name="Liu Y."/>
            <person name="Ge X."/>
            <person name="Liu W."/>
        </authorList>
    </citation>
    <scope>NUCLEOTIDE SEQUENCE</scope>
    <source>
        <strain evidence="3">S2-27</strain>
    </source>
</reference>
<sequence length="215" mass="23787">MKQLTFYFDVVSPYSFLAFERLPVALQGSSYAVRYQPVLFAGMLQHYGQLGPAEIGPKRAWTYRQVAWQAHRLGIALRMPAGHPFNPLALLRLALACASAGETPNRHVCERLFHHVWSTGEPADDPLRLAALATELSPQRDPGSDEVKGELRRATEQAVQRGVFGVPTIEVDGRLFWGHDALEMVAACLHGDAWFDGPAWDEAASLPVGTARRSR</sequence>
<dbReference type="InterPro" id="IPR051924">
    <property type="entry name" value="GST_Kappa/NadH"/>
</dbReference>
<dbReference type="InterPro" id="IPR001853">
    <property type="entry name" value="DSBA-like_thioredoxin_dom"/>
</dbReference>
<protein>
    <recommendedName>
        <fullName evidence="1">2-hydroxychromene-2-carboxylate isomerase</fullName>
        <ecNumber evidence="1">5.99.1.4</ecNumber>
    </recommendedName>
</protein>
<comment type="catalytic activity">
    <reaction evidence="1">
        <text>2-hydroxychromene-2-carboxylate = (3E)-4-(2-hydroxyphenyl)-2-oxobut-3-enoate</text>
        <dbReference type="Rhea" id="RHEA:27401"/>
        <dbReference type="ChEBI" id="CHEBI:59350"/>
        <dbReference type="ChEBI" id="CHEBI:59353"/>
        <dbReference type="EC" id="5.99.1.4"/>
    </reaction>
</comment>
<dbReference type="SUPFAM" id="SSF52833">
    <property type="entry name" value="Thioredoxin-like"/>
    <property type="match status" value="1"/>
</dbReference>
<accession>A0ABT0YQ55</accession>
<dbReference type="EMBL" id="JAMKFE010000007">
    <property type="protein sequence ID" value="MCM5680549.1"/>
    <property type="molecule type" value="Genomic_DNA"/>
</dbReference>
<dbReference type="PANTHER" id="PTHR42943">
    <property type="entry name" value="GLUTATHIONE S-TRANSFERASE KAPPA"/>
    <property type="match status" value="1"/>
</dbReference>
<evidence type="ECO:0000313" key="3">
    <source>
        <dbReference type="EMBL" id="MCM5680549.1"/>
    </source>
</evidence>
<proteinExistence type="inferred from homology"/>
<evidence type="ECO:0000259" key="2">
    <source>
        <dbReference type="Pfam" id="PF01323"/>
    </source>
</evidence>
<organism evidence="3 4">
    <name type="scientific">Caldimonas mangrovi</name>
    <dbReference type="NCBI Taxonomy" id="2944811"/>
    <lineage>
        <taxon>Bacteria</taxon>
        <taxon>Pseudomonadati</taxon>
        <taxon>Pseudomonadota</taxon>
        <taxon>Betaproteobacteria</taxon>
        <taxon>Burkholderiales</taxon>
        <taxon>Sphaerotilaceae</taxon>
        <taxon>Caldimonas</taxon>
    </lineage>
</organism>
<dbReference type="RefSeq" id="WP_251779001.1">
    <property type="nucleotide sequence ID" value="NZ_JAMKFE010000007.1"/>
</dbReference>